<proteinExistence type="predicted"/>
<accession>A0A382SBN7</accession>
<dbReference type="AlphaFoldDB" id="A0A382SBN7"/>
<dbReference type="SUPFAM" id="SSF50199">
    <property type="entry name" value="Staphylococcal nuclease"/>
    <property type="match status" value="1"/>
</dbReference>
<sequence length="143" mass="16432">MFEYDGKVKKIVDGDTIDAYIDLGFNVHVDKRIRFMGIDTPESRTRDLTEKRYGLGAKHRLIEILEENDNIFVLKSHGTGKFGRVLGELFHHHESEISINEMLIDEGHAVAYFGGSKQEVKDALMEARKLSKEYVEKHIEPLD</sequence>
<dbReference type="InterPro" id="IPR016071">
    <property type="entry name" value="Staphylococal_nuclease_OB-fold"/>
</dbReference>
<dbReference type="Pfam" id="PF00565">
    <property type="entry name" value="SNase"/>
    <property type="match status" value="1"/>
</dbReference>
<evidence type="ECO:0000259" key="1">
    <source>
        <dbReference type="PROSITE" id="PS50830"/>
    </source>
</evidence>
<organism evidence="2">
    <name type="scientific">marine metagenome</name>
    <dbReference type="NCBI Taxonomy" id="408172"/>
    <lineage>
        <taxon>unclassified sequences</taxon>
        <taxon>metagenomes</taxon>
        <taxon>ecological metagenomes</taxon>
    </lineage>
</organism>
<dbReference type="Gene3D" id="2.40.50.90">
    <property type="match status" value="1"/>
</dbReference>
<dbReference type="InterPro" id="IPR035437">
    <property type="entry name" value="SNase_OB-fold_sf"/>
</dbReference>
<protein>
    <recommendedName>
        <fullName evidence="1">TNase-like domain-containing protein</fullName>
    </recommendedName>
</protein>
<feature type="domain" description="TNase-like" evidence="1">
    <location>
        <begin position="2"/>
        <end position="137"/>
    </location>
</feature>
<reference evidence="2" key="1">
    <citation type="submission" date="2018-05" db="EMBL/GenBank/DDBJ databases">
        <authorList>
            <person name="Lanie J.A."/>
            <person name="Ng W.-L."/>
            <person name="Kazmierczak K.M."/>
            <person name="Andrzejewski T.M."/>
            <person name="Davidsen T.M."/>
            <person name="Wayne K.J."/>
            <person name="Tettelin H."/>
            <person name="Glass J.I."/>
            <person name="Rusch D."/>
            <person name="Podicherti R."/>
            <person name="Tsui H.-C.T."/>
            <person name="Winkler M.E."/>
        </authorList>
    </citation>
    <scope>NUCLEOTIDE SEQUENCE</scope>
</reference>
<name>A0A382SBN7_9ZZZZ</name>
<dbReference type="EMBL" id="UINC01127695">
    <property type="protein sequence ID" value="SVD06982.1"/>
    <property type="molecule type" value="Genomic_DNA"/>
</dbReference>
<dbReference type="SMART" id="SM00318">
    <property type="entry name" value="SNc"/>
    <property type="match status" value="1"/>
</dbReference>
<gene>
    <name evidence="2" type="ORF">METZ01_LOCUS359836</name>
</gene>
<dbReference type="PROSITE" id="PS50830">
    <property type="entry name" value="TNASE_3"/>
    <property type="match status" value="1"/>
</dbReference>
<evidence type="ECO:0000313" key="2">
    <source>
        <dbReference type="EMBL" id="SVD06982.1"/>
    </source>
</evidence>